<protein>
    <submittedName>
        <fullName evidence="12">Cation transporter</fullName>
    </submittedName>
</protein>
<keyword evidence="7" id="KW-0406">Ion transport</keyword>
<dbReference type="SUPFAM" id="SSF161111">
    <property type="entry name" value="Cation efflux protein transmembrane domain-like"/>
    <property type="match status" value="1"/>
</dbReference>
<evidence type="ECO:0000256" key="1">
    <source>
        <dbReference type="ARBA" id="ARBA00004141"/>
    </source>
</evidence>
<evidence type="ECO:0000256" key="5">
    <source>
        <dbReference type="ARBA" id="ARBA00022906"/>
    </source>
</evidence>
<keyword evidence="4 9" id="KW-0812">Transmembrane</keyword>
<organism evidence="12 13">
    <name type="scientific">Phocaeicola coprophilus</name>
    <dbReference type="NCBI Taxonomy" id="387090"/>
    <lineage>
        <taxon>Bacteria</taxon>
        <taxon>Pseudomonadati</taxon>
        <taxon>Bacteroidota</taxon>
        <taxon>Bacteroidia</taxon>
        <taxon>Bacteroidales</taxon>
        <taxon>Bacteroidaceae</taxon>
        <taxon>Phocaeicola</taxon>
    </lineage>
</organism>
<feature type="transmembrane region" description="Helical" evidence="9">
    <location>
        <begin position="115"/>
        <end position="136"/>
    </location>
</feature>
<evidence type="ECO:0000256" key="9">
    <source>
        <dbReference type="SAM" id="Phobius"/>
    </source>
</evidence>
<dbReference type="Proteomes" id="UP000283855">
    <property type="component" value="Unassembled WGS sequence"/>
</dbReference>
<evidence type="ECO:0000256" key="7">
    <source>
        <dbReference type="ARBA" id="ARBA00023065"/>
    </source>
</evidence>
<dbReference type="PANTHER" id="PTHR11562">
    <property type="entry name" value="CATION EFFLUX PROTEIN/ ZINC TRANSPORTER"/>
    <property type="match status" value="1"/>
</dbReference>
<gene>
    <name evidence="12" type="ORF">DW921_09170</name>
</gene>
<dbReference type="AlphaFoldDB" id="A0A413SZ16"/>
<evidence type="ECO:0000313" key="12">
    <source>
        <dbReference type="EMBL" id="RHA75070.1"/>
    </source>
</evidence>
<keyword evidence="6 9" id="KW-1133">Transmembrane helix</keyword>
<evidence type="ECO:0000256" key="3">
    <source>
        <dbReference type="ARBA" id="ARBA00022448"/>
    </source>
</evidence>
<dbReference type="SUPFAM" id="SSF160240">
    <property type="entry name" value="Cation efflux protein cytoplasmic domain-like"/>
    <property type="match status" value="1"/>
</dbReference>
<dbReference type="InterPro" id="IPR036837">
    <property type="entry name" value="Cation_efflux_CTD_sf"/>
</dbReference>
<dbReference type="GO" id="GO:0005385">
    <property type="term" value="F:zinc ion transmembrane transporter activity"/>
    <property type="evidence" value="ECO:0007669"/>
    <property type="project" value="TreeGrafter"/>
</dbReference>
<sequence>MSHHHHHHSTGNAAKNISVAFFLNAAFVVIELVGGLLTNSIAILTDALHDFGDCLSLAIAWMLQKKSTQGRTSTYTYGYKRFSLLGSVFLSGVLAISSTIVLLEAGQRLLNPQPVNAQGMLWVAVIGILINGGAAFNLKKGSSLNERAAFLHIMEDVLGWVSVLIVSIVMLFIDLPMLDTLLSMGISIWVLTNVWKNLHAVFRIMLQSVPEDIPVDELTRKLTEIEGIRSIHDMHLWSLDGESHVMTLHAVTSGTNFHQLKEEIQAVARQYHIIHTTIEFEEPGEKCLCDTSLPE</sequence>
<proteinExistence type="inferred from homology"/>
<dbReference type="InterPro" id="IPR027469">
    <property type="entry name" value="Cation_efflux_TMD_sf"/>
</dbReference>
<feature type="transmembrane region" description="Helical" evidence="9">
    <location>
        <begin position="21"/>
        <end position="41"/>
    </location>
</feature>
<feature type="domain" description="Cation efflux protein cytoplasmic" evidence="11">
    <location>
        <begin position="210"/>
        <end position="281"/>
    </location>
</feature>
<dbReference type="PANTHER" id="PTHR11562:SF17">
    <property type="entry name" value="RE54080P-RELATED"/>
    <property type="match status" value="1"/>
</dbReference>
<feature type="transmembrane region" description="Helical" evidence="9">
    <location>
        <begin position="84"/>
        <end position="103"/>
    </location>
</feature>
<feature type="domain" description="Cation efflux protein transmembrane" evidence="10">
    <location>
        <begin position="19"/>
        <end position="205"/>
    </location>
</feature>
<dbReference type="InterPro" id="IPR027470">
    <property type="entry name" value="Cation_efflux_CTD"/>
</dbReference>
<comment type="similarity">
    <text evidence="2">Belongs to the cation diffusion facilitator (CDF) transporter (TC 2.A.4) family. SLC30A subfamily.</text>
</comment>
<keyword evidence="5" id="KW-0862">Zinc</keyword>
<name>A0A413SZ16_9BACT</name>
<feature type="transmembrane region" description="Helical" evidence="9">
    <location>
        <begin position="157"/>
        <end position="175"/>
    </location>
</feature>
<dbReference type="Pfam" id="PF16916">
    <property type="entry name" value="ZT_dimer"/>
    <property type="match status" value="1"/>
</dbReference>
<reference evidence="12 13" key="1">
    <citation type="submission" date="2018-08" db="EMBL/GenBank/DDBJ databases">
        <title>A genome reference for cultivated species of the human gut microbiota.</title>
        <authorList>
            <person name="Zou Y."/>
            <person name="Xue W."/>
            <person name="Luo G."/>
        </authorList>
    </citation>
    <scope>NUCLEOTIDE SEQUENCE [LARGE SCALE GENOMIC DNA]</scope>
    <source>
        <strain evidence="12 13">AM42-38</strain>
    </source>
</reference>
<dbReference type="RefSeq" id="WP_022277836.1">
    <property type="nucleotide sequence ID" value="NZ_CABJGD010000018.1"/>
</dbReference>
<comment type="subcellular location">
    <subcellularLocation>
        <location evidence="1">Membrane</location>
        <topology evidence="1">Multi-pass membrane protein</topology>
    </subcellularLocation>
</comment>
<evidence type="ECO:0000259" key="11">
    <source>
        <dbReference type="Pfam" id="PF16916"/>
    </source>
</evidence>
<dbReference type="Gene3D" id="1.20.1510.10">
    <property type="entry name" value="Cation efflux protein transmembrane domain"/>
    <property type="match status" value="1"/>
</dbReference>
<evidence type="ECO:0000256" key="6">
    <source>
        <dbReference type="ARBA" id="ARBA00022989"/>
    </source>
</evidence>
<keyword evidence="3" id="KW-0813">Transport</keyword>
<dbReference type="EMBL" id="QSFT01000018">
    <property type="protein sequence ID" value="RHA75070.1"/>
    <property type="molecule type" value="Genomic_DNA"/>
</dbReference>
<dbReference type="InterPro" id="IPR058533">
    <property type="entry name" value="Cation_efflux_TM"/>
</dbReference>
<dbReference type="Pfam" id="PF01545">
    <property type="entry name" value="Cation_efflux"/>
    <property type="match status" value="1"/>
</dbReference>
<accession>A0A413SZ16</accession>
<evidence type="ECO:0000256" key="2">
    <source>
        <dbReference type="ARBA" id="ARBA00008873"/>
    </source>
</evidence>
<evidence type="ECO:0000256" key="8">
    <source>
        <dbReference type="ARBA" id="ARBA00023136"/>
    </source>
</evidence>
<dbReference type="InterPro" id="IPR050681">
    <property type="entry name" value="CDF/SLC30A"/>
</dbReference>
<keyword evidence="5" id="KW-0864">Zinc transport</keyword>
<dbReference type="InterPro" id="IPR002524">
    <property type="entry name" value="Cation_efflux"/>
</dbReference>
<comment type="caution">
    <text evidence="12">The sequence shown here is derived from an EMBL/GenBank/DDBJ whole genome shotgun (WGS) entry which is preliminary data.</text>
</comment>
<dbReference type="GO" id="GO:0005886">
    <property type="term" value="C:plasma membrane"/>
    <property type="evidence" value="ECO:0007669"/>
    <property type="project" value="TreeGrafter"/>
</dbReference>
<evidence type="ECO:0000256" key="4">
    <source>
        <dbReference type="ARBA" id="ARBA00022692"/>
    </source>
</evidence>
<evidence type="ECO:0000313" key="13">
    <source>
        <dbReference type="Proteomes" id="UP000283855"/>
    </source>
</evidence>
<keyword evidence="8 9" id="KW-0472">Membrane</keyword>
<evidence type="ECO:0000259" key="10">
    <source>
        <dbReference type="Pfam" id="PF01545"/>
    </source>
</evidence>
<dbReference type="NCBIfam" id="TIGR01297">
    <property type="entry name" value="CDF"/>
    <property type="match status" value="1"/>
</dbReference>